<evidence type="ECO:0000313" key="2">
    <source>
        <dbReference type="EMBL" id="MFD2459251.1"/>
    </source>
</evidence>
<organism evidence="2 3">
    <name type="scientific">Amycolatopsis samaneae</name>
    <dbReference type="NCBI Taxonomy" id="664691"/>
    <lineage>
        <taxon>Bacteria</taxon>
        <taxon>Bacillati</taxon>
        <taxon>Actinomycetota</taxon>
        <taxon>Actinomycetes</taxon>
        <taxon>Pseudonocardiales</taxon>
        <taxon>Pseudonocardiaceae</taxon>
        <taxon>Amycolatopsis</taxon>
    </lineage>
</organism>
<evidence type="ECO:0000313" key="3">
    <source>
        <dbReference type="Proteomes" id="UP001597419"/>
    </source>
</evidence>
<feature type="domain" description="Knr4/Smi1-like" evidence="1">
    <location>
        <begin position="48"/>
        <end position="125"/>
    </location>
</feature>
<keyword evidence="3" id="KW-1185">Reference proteome</keyword>
<dbReference type="InterPro" id="IPR018958">
    <property type="entry name" value="Knr4/Smi1-like_dom"/>
</dbReference>
<dbReference type="SUPFAM" id="SSF160631">
    <property type="entry name" value="SMI1/KNR4-like"/>
    <property type="match status" value="1"/>
</dbReference>
<dbReference type="RefSeq" id="WP_345408048.1">
    <property type="nucleotide sequence ID" value="NZ_BAABHG010000025.1"/>
</dbReference>
<dbReference type="SMART" id="SM00860">
    <property type="entry name" value="SMI1_KNR4"/>
    <property type="match status" value="1"/>
</dbReference>
<accession>A0ABW5GDK0</accession>
<reference evidence="3" key="1">
    <citation type="journal article" date="2019" name="Int. J. Syst. Evol. Microbiol.">
        <title>The Global Catalogue of Microorganisms (GCM) 10K type strain sequencing project: providing services to taxonomists for standard genome sequencing and annotation.</title>
        <authorList>
            <consortium name="The Broad Institute Genomics Platform"/>
            <consortium name="The Broad Institute Genome Sequencing Center for Infectious Disease"/>
            <person name="Wu L."/>
            <person name="Ma J."/>
        </authorList>
    </citation>
    <scope>NUCLEOTIDE SEQUENCE [LARGE SCALE GENOMIC DNA]</scope>
    <source>
        <strain evidence="3">CGMCC 4.7643</strain>
    </source>
</reference>
<dbReference type="Proteomes" id="UP001597419">
    <property type="component" value="Unassembled WGS sequence"/>
</dbReference>
<comment type="caution">
    <text evidence="2">The sequence shown here is derived from an EMBL/GenBank/DDBJ whole genome shotgun (WGS) entry which is preliminary data.</text>
</comment>
<dbReference type="Gene3D" id="3.40.1580.10">
    <property type="entry name" value="SMI1/KNR4-like"/>
    <property type="match status" value="1"/>
</dbReference>
<dbReference type="EMBL" id="JBHUKU010000005">
    <property type="protein sequence ID" value="MFD2459251.1"/>
    <property type="molecule type" value="Genomic_DNA"/>
</dbReference>
<evidence type="ECO:0000259" key="1">
    <source>
        <dbReference type="SMART" id="SM00860"/>
    </source>
</evidence>
<dbReference type="InterPro" id="IPR037883">
    <property type="entry name" value="Knr4/Smi1-like_sf"/>
</dbReference>
<gene>
    <name evidence="2" type="ORF">ACFSYJ_11610</name>
</gene>
<name>A0ABW5GDK0_9PSEU</name>
<sequence length="219" mass="23237">MKIATLAAKLDRLRVLEDGRAKALGQARGRREAFAVFGADGHGYRSRPLSGTEIAAVEAALGVALPPGYRDFLCRVGAGAGPYYGLLGMADLVTEPEDRDPAGDFPFTRADADRLHREWRDWLREPDSGGGPAAAAAMESPGCIAIGRQGCAGQSMLVTTGELAGSVWDNWEDTWRPARNPTGVSGLPLAPVYLGPVPDFLAWYDGWLTGALAQLGARS</sequence>
<protein>
    <submittedName>
        <fullName evidence="2">SMI1/KNR4 family protein</fullName>
    </submittedName>
</protein>
<dbReference type="Pfam" id="PF09346">
    <property type="entry name" value="SMI1_KNR4"/>
    <property type="match status" value="1"/>
</dbReference>
<proteinExistence type="predicted"/>